<name>A0A1I6M1Q8_9EURY</name>
<evidence type="ECO:0000256" key="1">
    <source>
        <dbReference type="SAM" id="MobiDB-lite"/>
    </source>
</evidence>
<feature type="compositionally biased region" description="Basic and acidic residues" evidence="1">
    <location>
        <begin position="15"/>
        <end position="33"/>
    </location>
</feature>
<dbReference type="STRING" id="767519.SAMN05216559_3554"/>
<accession>A0A1I6M1Q8</accession>
<reference evidence="2 3" key="1">
    <citation type="submission" date="2016-10" db="EMBL/GenBank/DDBJ databases">
        <authorList>
            <person name="de Groot N.N."/>
        </authorList>
    </citation>
    <scope>NUCLEOTIDE SEQUENCE [LARGE SCALE GENOMIC DNA]</scope>
    <source>
        <strain evidence="2 3">CGMCC 1.10457</strain>
    </source>
</reference>
<gene>
    <name evidence="2" type="ORF">SAMN05216559_3554</name>
</gene>
<protein>
    <submittedName>
        <fullName evidence="2">Uncharacterized protein</fullName>
    </submittedName>
</protein>
<organism evidence="2 3">
    <name type="scientific">Halomicrobium zhouii</name>
    <dbReference type="NCBI Taxonomy" id="767519"/>
    <lineage>
        <taxon>Archaea</taxon>
        <taxon>Methanobacteriati</taxon>
        <taxon>Methanobacteriota</taxon>
        <taxon>Stenosarchaea group</taxon>
        <taxon>Halobacteria</taxon>
        <taxon>Halobacteriales</taxon>
        <taxon>Haloarculaceae</taxon>
        <taxon>Halomicrobium</taxon>
    </lineage>
</organism>
<dbReference type="EMBL" id="FOZK01000004">
    <property type="protein sequence ID" value="SFS09646.1"/>
    <property type="molecule type" value="Genomic_DNA"/>
</dbReference>
<dbReference type="AlphaFoldDB" id="A0A1I6M1Q8"/>
<evidence type="ECO:0000313" key="2">
    <source>
        <dbReference type="EMBL" id="SFS09646.1"/>
    </source>
</evidence>
<sequence length="33" mass="3558">MPVNSGANGADEALSSERRRSSPRERVDDAEVV</sequence>
<dbReference type="Proteomes" id="UP000199062">
    <property type="component" value="Unassembled WGS sequence"/>
</dbReference>
<evidence type="ECO:0000313" key="3">
    <source>
        <dbReference type="Proteomes" id="UP000199062"/>
    </source>
</evidence>
<proteinExistence type="predicted"/>
<feature type="region of interest" description="Disordered" evidence="1">
    <location>
        <begin position="1"/>
        <end position="33"/>
    </location>
</feature>
<keyword evidence="3" id="KW-1185">Reference proteome</keyword>